<feature type="domain" description="Lumazine-binding" evidence="12">
    <location>
        <begin position="97"/>
        <end position="194"/>
    </location>
</feature>
<organism evidence="13 14">
    <name type="scientific">Paenibacillus lycopersici</name>
    <dbReference type="NCBI Taxonomy" id="2704462"/>
    <lineage>
        <taxon>Bacteria</taxon>
        <taxon>Bacillati</taxon>
        <taxon>Bacillota</taxon>
        <taxon>Bacilli</taxon>
        <taxon>Bacillales</taxon>
        <taxon>Paenibacillaceae</taxon>
        <taxon>Paenibacillus</taxon>
    </lineage>
</organism>
<evidence type="ECO:0000256" key="7">
    <source>
        <dbReference type="ARBA" id="ARBA00022619"/>
    </source>
</evidence>
<dbReference type="SUPFAM" id="SSF63380">
    <property type="entry name" value="Riboflavin synthase domain-like"/>
    <property type="match status" value="2"/>
</dbReference>
<gene>
    <name evidence="13" type="primary">ribE</name>
    <name evidence="13" type="ORF">GXP70_11450</name>
</gene>
<dbReference type="InterPro" id="IPR017938">
    <property type="entry name" value="Riboflavin_synthase-like_b-brl"/>
</dbReference>
<evidence type="ECO:0000313" key="14">
    <source>
        <dbReference type="Proteomes" id="UP000476064"/>
    </source>
</evidence>
<evidence type="ECO:0000256" key="2">
    <source>
        <dbReference type="ARBA" id="ARBA00002803"/>
    </source>
</evidence>
<evidence type="ECO:0000313" key="13">
    <source>
        <dbReference type="EMBL" id="QHT60487.1"/>
    </source>
</evidence>
<evidence type="ECO:0000256" key="4">
    <source>
        <dbReference type="ARBA" id="ARBA00011233"/>
    </source>
</evidence>
<keyword evidence="14" id="KW-1185">Reference proteome</keyword>
<dbReference type="InterPro" id="IPR023366">
    <property type="entry name" value="ATP_synth_asu-like_sf"/>
</dbReference>
<dbReference type="FunFam" id="2.40.30.20:FF:000003">
    <property type="entry name" value="Riboflavin synthase, alpha subunit"/>
    <property type="match status" value="1"/>
</dbReference>
<comment type="subunit">
    <text evidence="4">Homotrimer.</text>
</comment>
<dbReference type="CDD" id="cd00402">
    <property type="entry name" value="Riboflavin_synthase_like"/>
    <property type="match status" value="1"/>
</dbReference>
<name>A0A6C0FUH1_9BACL</name>
<evidence type="ECO:0000256" key="8">
    <source>
        <dbReference type="ARBA" id="ARBA00022679"/>
    </source>
</evidence>
<dbReference type="GO" id="GO:0009231">
    <property type="term" value="P:riboflavin biosynthetic process"/>
    <property type="evidence" value="ECO:0007669"/>
    <property type="project" value="UniProtKB-KW"/>
</dbReference>
<dbReference type="InterPro" id="IPR001783">
    <property type="entry name" value="Lumazine-bd"/>
</dbReference>
<keyword evidence="7" id="KW-0686">Riboflavin biosynthesis</keyword>
<dbReference type="Pfam" id="PF00677">
    <property type="entry name" value="Lum_binding"/>
    <property type="match status" value="2"/>
</dbReference>
<proteinExistence type="predicted"/>
<evidence type="ECO:0000256" key="3">
    <source>
        <dbReference type="ARBA" id="ARBA00004887"/>
    </source>
</evidence>
<dbReference type="PANTHER" id="PTHR21098:SF12">
    <property type="entry name" value="RIBOFLAVIN SYNTHASE"/>
    <property type="match status" value="1"/>
</dbReference>
<feature type="domain" description="Lumazine-binding" evidence="12">
    <location>
        <begin position="1"/>
        <end position="96"/>
    </location>
</feature>
<protein>
    <recommendedName>
        <fullName evidence="6 10">Riboflavin synthase</fullName>
        <ecNumber evidence="5 10">2.5.1.9</ecNumber>
    </recommendedName>
</protein>
<evidence type="ECO:0000256" key="6">
    <source>
        <dbReference type="ARBA" id="ARBA00013950"/>
    </source>
</evidence>
<dbReference type="Proteomes" id="UP000476064">
    <property type="component" value="Chromosome"/>
</dbReference>
<feature type="repeat" description="Lumazine-binding" evidence="11">
    <location>
        <begin position="1"/>
        <end position="96"/>
    </location>
</feature>
<dbReference type="PROSITE" id="PS51177">
    <property type="entry name" value="LUMAZINE_BIND"/>
    <property type="match status" value="2"/>
</dbReference>
<dbReference type="FunFam" id="2.40.30.20:FF:000004">
    <property type="entry name" value="Riboflavin synthase, alpha subunit"/>
    <property type="match status" value="1"/>
</dbReference>
<dbReference type="KEGG" id="plyc:GXP70_11450"/>
<dbReference type="EMBL" id="CP048209">
    <property type="protein sequence ID" value="QHT60487.1"/>
    <property type="molecule type" value="Genomic_DNA"/>
</dbReference>
<reference evidence="13 14" key="1">
    <citation type="submission" date="2020-01" db="EMBL/GenBank/DDBJ databases">
        <title>Paenibacillus sp. nov., isolated from tomato rhizosphere.</title>
        <authorList>
            <person name="Weon H.-Y."/>
            <person name="Lee S.A."/>
        </authorList>
    </citation>
    <scope>NUCLEOTIDE SEQUENCE [LARGE SCALE GENOMIC DNA]</scope>
    <source>
        <strain evidence="13 14">12200R-189</strain>
    </source>
</reference>
<dbReference type="RefSeq" id="WP_162356756.1">
    <property type="nucleotide sequence ID" value="NZ_CP048209.1"/>
</dbReference>
<dbReference type="InterPro" id="IPR026017">
    <property type="entry name" value="Lumazine-bd_dom"/>
</dbReference>
<dbReference type="GO" id="GO:0004746">
    <property type="term" value="F:riboflavin synthase activity"/>
    <property type="evidence" value="ECO:0007669"/>
    <property type="project" value="UniProtKB-UniRule"/>
</dbReference>
<dbReference type="Gene3D" id="2.40.30.20">
    <property type="match status" value="2"/>
</dbReference>
<evidence type="ECO:0000256" key="9">
    <source>
        <dbReference type="ARBA" id="ARBA00022737"/>
    </source>
</evidence>
<evidence type="ECO:0000256" key="10">
    <source>
        <dbReference type="NCBIfam" id="TIGR00187"/>
    </source>
</evidence>
<evidence type="ECO:0000256" key="1">
    <source>
        <dbReference type="ARBA" id="ARBA00000968"/>
    </source>
</evidence>
<dbReference type="NCBIfam" id="TIGR00187">
    <property type="entry name" value="ribE"/>
    <property type="match status" value="1"/>
</dbReference>
<evidence type="ECO:0000256" key="5">
    <source>
        <dbReference type="ARBA" id="ARBA00012827"/>
    </source>
</evidence>
<feature type="repeat" description="Lumazine-binding" evidence="11">
    <location>
        <begin position="97"/>
        <end position="194"/>
    </location>
</feature>
<dbReference type="NCBIfam" id="NF006767">
    <property type="entry name" value="PRK09289.1"/>
    <property type="match status" value="1"/>
</dbReference>
<evidence type="ECO:0000259" key="12">
    <source>
        <dbReference type="PROSITE" id="PS51177"/>
    </source>
</evidence>
<dbReference type="PANTHER" id="PTHR21098">
    <property type="entry name" value="RIBOFLAVIN SYNTHASE ALPHA CHAIN"/>
    <property type="match status" value="1"/>
</dbReference>
<keyword evidence="9" id="KW-0677">Repeat</keyword>
<dbReference type="AlphaFoldDB" id="A0A6C0FUH1"/>
<dbReference type="PIRSF" id="PIRSF000498">
    <property type="entry name" value="Riboflavin_syn_A"/>
    <property type="match status" value="1"/>
</dbReference>
<comment type="catalytic activity">
    <reaction evidence="1">
        <text>2 6,7-dimethyl-8-(1-D-ribityl)lumazine + H(+) = 5-amino-6-(D-ribitylamino)uracil + riboflavin</text>
        <dbReference type="Rhea" id="RHEA:20772"/>
        <dbReference type="ChEBI" id="CHEBI:15378"/>
        <dbReference type="ChEBI" id="CHEBI:15934"/>
        <dbReference type="ChEBI" id="CHEBI:57986"/>
        <dbReference type="ChEBI" id="CHEBI:58201"/>
        <dbReference type="EC" id="2.5.1.9"/>
    </reaction>
</comment>
<sequence length="226" mass="24497">MFTGLIEEIGTLKRSYKQGEAMLLVIEAERVLQGVAIGDSISVNGVCLTVTEFDARSFTVDVMPQTYRHSNLKDVRPGEPLNLERAMLAGGRFGGHIVQGHADGTGEIVSRRADANAVVFTIRPHDGRLMRYVIPQGSVTIDGISLTVAVAERDSFAVSIIPHTLKETALQHKNAGSVINIECDVLGKYVDHLLRYKDSCDDGERTGKPESGSKLTAAFLAENGFL</sequence>
<comment type="pathway">
    <text evidence="3">Cofactor biosynthesis; riboflavin biosynthesis; riboflavin from 2-hydroxy-3-oxobutyl phosphate and 5-amino-6-(D-ribitylamino)uracil: step 2/2.</text>
</comment>
<evidence type="ECO:0000256" key="11">
    <source>
        <dbReference type="PROSITE-ProRule" id="PRU00524"/>
    </source>
</evidence>
<dbReference type="EC" id="2.5.1.9" evidence="5 10"/>
<comment type="function">
    <text evidence="2">Catalyzes the dismutation of two molecules of 6,7-dimethyl-8-ribityllumazine, resulting in the formation of riboflavin and 5-amino-6-(D-ribitylamino)uracil.</text>
</comment>
<accession>A0A6C0FUH1</accession>
<keyword evidence="8 13" id="KW-0808">Transferase</keyword>